<comment type="pathway">
    <text evidence="3 13">Cofactor biosynthesis; tetrahydrofolate biosynthesis; 2-amino-4-hydroxy-6-hydroxymethyl-7,8-dihydropteridine diphosphate from 7,8-dihydroneopterin triphosphate: step 3/4.</text>
</comment>
<dbReference type="Proteomes" id="UP000276232">
    <property type="component" value="Unassembled WGS sequence"/>
</dbReference>
<keyword evidence="8" id="KW-0547">Nucleotide-binding</keyword>
<dbReference type="GO" id="GO:0016301">
    <property type="term" value="F:kinase activity"/>
    <property type="evidence" value="ECO:0007669"/>
    <property type="project" value="UniProtKB-KW"/>
</dbReference>
<comment type="similarity">
    <text evidence="6">In the N-terminal section; belongs to the DHNA family.</text>
</comment>
<keyword evidence="16" id="KW-1185">Reference proteome</keyword>
<dbReference type="SUPFAM" id="SSF55620">
    <property type="entry name" value="Tetrahydrobiopterin biosynthesis enzymes-like"/>
    <property type="match status" value="1"/>
</dbReference>
<dbReference type="SMART" id="SM00905">
    <property type="entry name" value="FolB"/>
    <property type="match status" value="1"/>
</dbReference>
<evidence type="ECO:0000256" key="2">
    <source>
        <dbReference type="ARBA" id="ARBA00001353"/>
    </source>
</evidence>
<comment type="pathway">
    <text evidence="4">Cofactor biosynthesis; tetrahydrofolate biosynthesis; 2-amino-4-hydroxy-6-hydroxymethyl-7,8-dihydropteridine diphosphate from 7,8-dihydroneopterin triphosphate: step 4/4.</text>
</comment>
<dbReference type="EC" id="2.7.6.3" evidence="13"/>
<evidence type="ECO:0000256" key="11">
    <source>
        <dbReference type="ARBA" id="ARBA00022909"/>
    </source>
</evidence>
<proteinExistence type="inferred from homology"/>
<dbReference type="FunCoup" id="A0A3N1HLT4">
    <property type="interactions" value="128"/>
</dbReference>
<comment type="caution">
    <text evidence="15">The sequence shown here is derived from an EMBL/GenBank/DDBJ whole genome shotgun (WGS) entry which is preliminary data.</text>
</comment>
<dbReference type="InterPro" id="IPR035907">
    <property type="entry name" value="Hppk_sf"/>
</dbReference>
<evidence type="ECO:0000256" key="4">
    <source>
        <dbReference type="ARBA" id="ARBA00005051"/>
    </source>
</evidence>
<dbReference type="Gene3D" id="3.30.1130.10">
    <property type="match status" value="1"/>
</dbReference>
<dbReference type="InterPro" id="IPR006156">
    <property type="entry name" value="Dihydroneopterin_aldolase"/>
</dbReference>
<dbReference type="SUPFAM" id="SSF55083">
    <property type="entry name" value="6-hydroxymethyl-7,8-dihydropterin pyrophosphokinase, HPPK"/>
    <property type="match status" value="1"/>
</dbReference>
<evidence type="ECO:0000256" key="13">
    <source>
        <dbReference type="RuleBase" id="RU362079"/>
    </source>
</evidence>
<keyword evidence="9 15" id="KW-0418">Kinase</keyword>
<comment type="catalytic activity">
    <reaction evidence="2 13">
        <text>7,8-dihydroneopterin = 6-hydroxymethyl-7,8-dihydropterin + glycolaldehyde</text>
        <dbReference type="Rhea" id="RHEA:10540"/>
        <dbReference type="ChEBI" id="CHEBI:17001"/>
        <dbReference type="ChEBI" id="CHEBI:17071"/>
        <dbReference type="ChEBI" id="CHEBI:44841"/>
        <dbReference type="EC" id="4.1.2.25"/>
    </reaction>
</comment>
<evidence type="ECO:0000256" key="5">
    <source>
        <dbReference type="ARBA" id="ARBA00005708"/>
    </source>
</evidence>
<evidence type="ECO:0000256" key="7">
    <source>
        <dbReference type="ARBA" id="ARBA00022679"/>
    </source>
</evidence>
<sequence>MARRRDGPLVLGGRPMSADVARDRVELRGLRVRGRHGVLAAERELGQVFVVDLVLELDTRAAAASDDVLDTVHYGEVAEEVTAVVAGEPVALLERLAQRVADVVLARERVLAVEVAVHKPAAPITVAFEDVVVRVRREAPPRGTPVVLALGSDLGDRAEVLRSAVAALARVPGLHLTRVSPVVESAPVRLPGTAAAEEADQQPFLNAVVVGTTTLAPHDLLAACLRVEAGHGRVRLERWGPRTLDVDVVDLGGTVARDDERLLLPHPRAHERPFVVVPWSLVDAGAVLAGPGGGPVGDLASSLTAADPDAVRVRADVDLPLPDVAAGGAA</sequence>
<dbReference type="InterPro" id="IPR043133">
    <property type="entry name" value="GTP-CH-I_C/QueF"/>
</dbReference>
<accession>A0A3N1HLT4</accession>
<dbReference type="Pfam" id="PF01288">
    <property type="entry name" value="HPPK"/>
    <property type="match status" value="1"/>
</dbReference>
<dbReference type="CDD" id="cd00483">
    <property type="entry name" value="HPPK"/>
    <property type="match status" value="1"/>
</dbReference>
<dbReference type="NCBIfam" id="TIGR00525">
    <property type="entry name" value="folB"/>
    <property type="match status" value="1"/>
</dbReference>
<evidence type="ECO:0000313" key="16">
    <source>
        <dbReference type="Proteomes" id="UP000276232"/>
    </source>
</evidence>
<dbReference type="NCBIfam" id="TIGR00526">
    <property type="entry name" value="folB_dom"/>
    <property type="match status" value="1"/>
</dbReference>
<comment type="catalytic activity">
    <reaction evidence="1">
        <text>6-hydroxymethyl-7,8-dihydropterin + ATP = (7,8-dihydropterin-6-yl)methyl diphosphate + AMP + H(+)</text>
        <dbReference type="Rhea" id="RHEA:11412"/>
        <dbReference type="ChEBI" id="CHEBI:15378"/>
        <dbReference type="ChEBI" id="CHEBI:30616"/>
        <dbReference type="ChEBI" id="CHEBI:44841"/>
        <dbReference type="ChEBI" id="CHEBI:72950"/>
        <dbReference type="ChEBI" id="CHEBI:456215"/>
        <dbReference type="EC" id="2.7.6.3"/>
    </reaction>
</comment>
<evidence type="ECO:0000313" key="15">
    <source>
        <dbReference type="EMBL" id="ROP43399.1"/>
    </source>
</evidence>
<dbReference type="EMBL" id="RJKN01000004">
    <property type="protein sequence ID" value="ROP43399.1"/>
    <property type="molecule type" value="Genomic_DNA"/>
</dbReference>
<organism evidence="15 16">
    <name type="scientific">Pseudokineococcus lusitanus</name>
    <dbReference type="NCBI Taxonomy" id="763993"/>
    <lineage>
        <taxon>Bacteria</taxon>
        <taxon>Bacillati</taxon>
        <taxon>Actinomycetota</taxon>
        <taxon>Actinomycetes</taxon>
        <taxon>Kineosporiales</taxon>
        <taxon>Kineosporiaceae</taxon>
        <taxon>Pseudokineococcus</taxon>
    </lineage>
</organism>
<evidence type="ECO:0000256" key="10">
    <source>
        <dbReference type="ARBA" id="ARBA00022840"/>
    </source>
</evidence>
<gene>
    <name evidence="15" type="ORF">EDC03_2005</name>
</gene>
<dbReference type="Gene3D" id="3.30.70.560">
    <property type="entry name" value="7,8-Dihydro-6-hydroxymethylpterin-pyrophosphokinase HPPK"/>
    <property type="match status" value="1"/>
</dbReference>
<keyword evidence="12 13" id="KW-0456">Lyase</keyword>
<dbReference type="GO" id="GO:0005524">
    <property type="term" value="F:ATP binding"/>
    <property type="evidence" value="ECO:0007669"/>
    <property type="project" value="UniProtKB-KW"/>
</dbReference>
<evidence type="ECO:0000259" key="14">
    <source>
        <dbReference type="PROSITE" id="PS00794"/>
    </source>
</evidence>
<dbReference type="InParanoid" id="A0A3N1HLT4"/>
<evidence type="ECO:0000256" key="3">
    <source>
        <dbReference type="ARBA" id="ARBA00005013"/>
    </source>
</evidence>
<evidence type="ECO:0000256" key="8">
    <source>
        <dbReference type="ARBA" id="ARBA00022741"/>
    </source>
</evidence>
<dbReference type="GO" id="GO:0004150">
    <property type="term" value="F:dihydroneopterin aldolase activity"/>
    <property type="evidence" value="ECO:0007669"/>
    <property type="project" value="UniProtKB-UniRule"/>
</dbReference>
<name>A0A3N1HLT4_9ACTN</name>
<evidence type="ECO:0000256" key="12">
    <source>
        <dbReference type="ARBA" id="ARBA00023239"/>
    </source>
</evidence>
<dbReference type="NCBIfam" id="TIGR01498">
    <property type="entry name" value="folK"/>
    <property type="match status" value="1"/>
</dbReference>
<reference evidence="15 16" key="1">
    <citation type="journal article" date="2015" name="Stand. Genomic Sci.">
        <title>Genomic Encyclopedia of Bacterial and Archaeal Type Strains, Phase III: the genomes of soil and plant-associated and newly described type strains.</title>
        <authorList>
            <person name="Whitman W.B."/>
            <person name="Woyke T."/>
            <person name="Klenk H.P."/>
            <person name="Zhou Y."/>
            <person name="Lilburn T.G."/>
            <person name="Beck B.J."/>
            <person name="De Vos P."/>
            <person name="Vandamme P."/>
            <person name="Eisen J.A."/>
            <person name="Garrity G."/>
            <person name="Hugenholtz P."/>
            <person name="Kyrpides N.C."/>
        </authorList>
    </citation>
    <scope>NUCLEOTIDE SEQUENCE [LARGE SCALE GENOMIC DNA]</scope>
    <source>
        <strain evidence="15 16">CECT 7306</strain>
    </source>
</reference>
<evidence type="ECO:0000256" key="1">
    <source>
        <dbReference type="ARBA" id="ARBA00000198"/>
    </source>
</evidence>
<dbReference type="Pfam" id="PF02152">
    <property type="entry name" value="FolB"/>
    <property type="match status" value="1"/>
</dbReference>
<evidence type="ECO:0000256" key="9">
    <source>
        <dbReference type="ARBA" id="ARBA00022777"/>
    </source>
</evidence>
<keyword evidence="7" id="KW-0808">Transferase</keyword>
<evidence type="ECO:0000256" key="6">
    <source>
        <dbReference type="ARBA" id="ARBA00009640"/>
    </source>
</evidence>
<dbReference type="EC" id="4.1.2.25" evidence="13"/>
<keyword evidence="11 13" id="KW-0289">Folate biosynthesis</keyword>
<keyword evidence="10" id="KW-0067">ATP-binding</keyword>
<dbReference type="PANTHER" id="PTHR43071:SF1">
    <property type="entry name" value="2-AMINO-4-HYDROXY-6-HYDROXYMETHYLDIHYDROPTERIDINE PYROPHOSPHOKINASE"/>
    <property type="match status" value="1"/>
</dbReference>
<comment type="similarity">
    <text evidence="5 13">Belongs to the DHNA family.</text>
</comment>
<feature type="domain" description="7,8-dihydro-6-hydroxymethylpterin-pyrophosphokinase" evidence="14">
    <location>
        <begin position="238"/>
        <end position="249"/>
    </location>
</feature>
<protein>
    <recommendedName>
        <fullName evidence="13">Bifunctional folate synthesis protein</fullName>
    </recommendedName>
    <domain>
        <recommendedName>
            <fullName evidence="13">Dihydroneopterin aldolase</fullName>
            <shortName evidence="13">DHNA</shortName>
            <ecNumber evidence="13">4.1.2.25</ecNumber>
        </recommendedName>
        <alternativeName>
            <fullName evidence="13">7,8-dihydroneopterin aldolase</fullName>
        </alternativeName>
    </domain>
    <domain>
        <recommendedName>
            <fullName evidence="13">2-amino-4-hydroxy-6-hydroxymethyldihydropteridine pyrophosphokinase</fullName>
            <ecNumber evidence="13">2.7.6.3</ecNumber>
        </recommendedName>
        <alternativeName>
            <fullName evidence="13">6-hydroxymethyl-7,8-dihydropterin pyrophosphokinase</fullName>
            <shortName evidence="13">PPPK</shortName>
        </alternativeName>
        <alternativeName>
            <fullName evidence="13">7,8-dihydro-6-hydroxymethylpterin pyrophosphokinase</fullName>
            <shortName evidence="13">HPPK</shortName>
        </alternativeName>
    </domain>
</protein>
<dbReference type="InterPro" id="IPR006157">
    <property type="entry name" value="FolB_dom"/>
</dbReference>
<dbReference type="GO" id="GO:0046654">
    <property type="term" value="P:tetrahydrofolate biosynthetic process"/>
    <property type="evidence" value="ECO:0007669"/>
    <property type="project" value="UniProtKB-UniRule"/>
</dbReference>
<dbReference type="CDD" id="cd00534">
    <property type="entry name" value="DHNA_DHNTPE"/>
    <property type="match status" value="1"/>
</dbReference>
<dbReference type="InterPro" id="IPR000550">
    <property type="entry name" value="Hppk"/>
</dbReference>
<dbReference type="AlphaFoldDB" id="A0A3N1HLT4"/>
<dbReference type="GO" id="GO:0046656">
    <property type="term" value="P:folic acid biosynthetic process"/>
    <property type="evidence" value="ECO:0007669"/>
    <property type="project" value="UniProtKB-UniRule"/>
</dbReference>
<comment type="function">
    <text evidence="13">Catalyzes the conversion of 7,8-dihydroneopterin to 6-hydroxymethyl-7,8-dihydropterin.</text>
</comment>
<dbReference type="PROSITE" id="PS00794">
    <property type="entry name" value="HPPK"/>
    <property type="match status" value="1"/>
</dbReference>
<dbReference type="FunFam" id="3.30.1130.10:FF:000003">
    <property type="entry name" value="7,8-dihydroneopterin aldolase"/>
    <property type="match status" value="1"/>
</dbReference>
<dbReference type="GO" id="GO:0003848">
    <property type="term" value="F:2-amino-4-hydroxy-6-hydroxymethyldihydropteridine diphosphokinase activity"/>
    <property type="evidence" value="ECO:0007669"/>
    <property type="project" value="UniProtKB-EC"/>
</dbReference>
<dbReference type="PANTHER" id="PTHR43071">
    <property type="entry name" value="2-AMINO-4-HYDROXY-6-HYDROXYMETHYLDIHYDROPTERIDINE PYROPHOSPHOKINASE"/>
    <property type="match status" value="1"/>
</dbReference>
<dbReference type="UniPathway" id="UPA00077">
    <property type="reaction ID" value="UER00154"/>
</dbReference>